<reference evidence="1" key="1">
    <citation type="submission" date="2021-03" db="EMBL/GenBank/DDBJ databases">
        <authorList>
            <consortium name="DOE Joint Genome Institute"/>
            <person name="Ahrendt S."/>
            <person name="Looney B.P."/>
            <person name="Miyauchi S."/>
            <person name="Morin E."/>
            <person name="Drula E."/>
            <person name="Courty P.E."/>
            <person name="Chicoki N."/>
            <person name="Fauchery L."/>
            <person name="Kohler A."/>
            <person name="Kuo A."/>
            <person name="Labutti K."/>
            <person name="Pangilinan J."/>
            <person name="Lipzen A."/>
            <person name="Riley R."/>
            <person name="Andreopoulos W."/>
            <person name="He G."/>
            <person name="Johnson J."/>
            <person name="Barry K.W."/>
            <person name="Grigoriev I.V."/>
            <person name="Nagy L."/>
            <person name="Hibbett D."/>
            <person name="Henrissat B."/>
            <person name="Matheny P.B."/>
            <person name="Labbe J."/>
            <person name="Martin F."/>
        </authorList>
    </citation>
    <scope>NUCLEOTIDE SEQUENCE</scope>
    <source>
        <strain evidence="1">HHB10654</strain>
    </source>
</reference>
<organism evidence="1 2">
    <name type="scientific">Artomyces pyxidatus</name>
    <dbReference type="NCBI Taxonomy" id="48021"/>
    <lineage>
        <taxon>Eukaryota</taxon>
        <taxon>Fungi</taxon>
        <taxon>Dikarya</taxon>
        <taxon>Basidiomycota</taxon>
        <taxon>Agaricomycotina</taxon>
        <taxon>Agaricomycetes</taxon>
        <taxon>Russulales</taxon>
        <taxon>Auriscalpiaceae</taxon>
        <taxon>Artomyces</taxon>
    </lineage>
</organism>
<accession>A0ACB8SHE7</accession>
<gene>
    <name evidence="1" type="ORF">BV25DRAFT_1736282</name>
</gene>
<dbReference type="Proteomes" id="UP000814140">
    <property type="component" value="Unassembled WGS sequence"/>
</dbReference>
<evidence type="ECO:0000313" key="2">
    <source>
        <dbReference type="Proteomes" id="UP000814140"/>
    </source>
</evidence>
<keyword evidence="2" id="KW-1185">Reference proteome</keyword>
<protein>
    <submittedName>
        <fullName evidence="1">Uncharacterized protein</fullName>
    </submittedName>
</protein>
<name>A0ACB8SHE7_9AGAM</name>
<proteinExistence type="predicted"/>
<dbReference type="EMBL" id="MU277284">
    <property type="protein sequence ID" value="KAI0055652.1"/>
    <property type="molecule type" value="Genomic_DNA"/>
</dbReference>
<evidence type="ECO:0000313" key="1">
    <source>
        <dbReference type="EMBL" id="KAI0055652.1"/>
    </source>
</evidence>
<reference evidence="1" key="2">
    <citation type="journal article" date="2022" name="New Phytol.">
        <title>Evolutionary transition to the ectomycorrhizal habit in the genomes of a hyperdiverse lineage of mushroom-forming fungi.</title>
        <authorList>
            <person name="Looney B."/>
            <person name="Miyauchi S."/>
            <person name="Morin E."/>
            <person name="Drula E."/>
            <person name="Courty P.E."/>
            <person name="Kohler A."/>
            <person name="Kuo A."/>
            <person name="LaButti K."/>
            <person name="Pangilinan J."/>
            <person name="Lipzen A."/>
            <person name="Riley R."/>
            <person name="Andreopoulos W."/>
            <person name="He G."/>
            <person name="Johnson J."/>
            <person name="Nolan M."/>
            <person name="Tritt A."/>
            <person name="Barry K.W."/>
            <person name="Grigoriev I.V."/>
            <person name="Nagy L.G."/>
            <person name="Hibbett D."/>
            <person name="Henrissat B."/>
            <person name="Matheny P.B."/>
            <person name="Labbe J."/>
            <person name="Martin F.M."/>
        </authorList>
    </citation>
    <scope>NUCLEOTIDE SEQUENCE</scope>
    <source>
        <strain evidence="1">HHB10654</strain>
    </source>
</reference>
<comment type="caution">
    <text evidence="1">The sequence shown here is derived from an EMBL/GenBank/DDBJ whole genome shotgun (WGS) entry which is preliminary data.</text>
</comment>
<sequence length="169" mass="18634">MRSSLPVSPGLRLPITRAFERASDPRTMVSLQQQFDTLTVSPLAEHLSTPALRNKRVVLILDALDECPLDLRTDILHAIRLTQTRLPSNVKCFVTSRPQSDIASAMETMRASGLSIAIATREAHDDVKSFITAELGRIREAKKLASEWSEAQFAQGVDALSHRAAGLFQ</sequence>